<proteinExistence type="predicted"/>
<gene>
    <name evidence="2" type="ORF">MC7420_780</name>
</gene>
<organism evidence="2 3">
    <name type="scientific">Coleofasciculus chthonoplastes PCC 7420</name>
    <dbReference type="NCBI Taxonomy" id="118168"/>
    <lineage>
        <taxon>Bacteria</taxon>
        <taxon>Bacillati</taxon>
        <taxon>Cyanobacteriota</taxon>
        <taxon>Cyanophyceae</taxon>
        <taxon>Coleofasciculales</taxon>
        <taxon>Coleofasciculaceae</taxon>
        <taxon>Coleofasciculus</taxon>
    </lineage>
</organism>
<accession>B4VSU7</accession>
<feature type="region of interest" description="Disordered" evidence="1">
    <location>
        <begin position="49"/>
        <end position="68"/>
    </location>
</feature>
<evidence type="ECO:0000256" key="1">
    <source>
        <dbReference type="SAM" id="MobiDB-lite"/>
    </source>
</evidence>
<keyword evidence="3" id="KW-1185">Reference proteome</keyword>
<dbReference type="Proteomes" id="UP000003835">
    <property type="component" value="Unassembled WGS sequence"/>
</dbReference>
<dbReference type="HOGENOM" id="CLU_2786682_0_0_3"/>
<sequence length="68" mass="6724">MSVKSVGAGLGISVSVKSVGAGLGISVSVKSVGAGLGISVARLMIKFIQNPPSSPPASPIPYSRTNDK</sequence>
<name>B4VSU7_9CYAN</name>
<dbReference type="AlphaFoldDB" id="B4VSU7"/>
<evidence type="ECO:0000313" key="3">
    <source>
        <dbReference type="Proteomes" id="UP000003835"/>
    </source>
</evidence>
<dbReference type="STRING" id="118168.MC7420_780"/>
<dbReference type="RefSeq" id="WP_006101726.1">
    <property type="nucleotide sequence ID" value="NZ_DS989851.1"/>
</dbReference>
<protein>
    <submittedName>
        <fullName evidence="2">Uncharacterized protein</fullName>
    </submittedName>
</protein>
<dbReference type="EMBL" id="DS989851">
    <property type="protein sequence ID" value="EDX74906.1"/>
    <property type="molecule type" value="Genomic_DNA"/>
</dbReference>
<reference evidence="2 3" key="1">
    <citation type="submission" date="2008-07" db="EMBL/GenBank/DDBJ databases">
        <authorList>
            <person name="Tandeau de Marsac N."/>
            <person name="Ferriera S."/>
            <person name="Johnson J."/>
            <person name="Kravitz S."/>
            <person name="Beeson K."/>
            <person name="Sutton G."/>
            <person name="Rogers Y.-H."/>
            <person name="Friedman R."/>
            <person name="Frazier M."/>
            <person name="Venter J.C."/>
        </authorList>
    </citation>
    <scope>NUCLEOTIDE SEQUENCE [LARGE SCALE GENOMIC DNA]</scope>
    <source>
        <strain evidence="2 3">PCC 7420</strain>
    </source>
</reference>
<evidence type="ECO:0000313" key="2">
    <source>
        <dbReference type="EMBL" id="EDX74906.1"/>
    </source>
</evidence>